<evidence type="ECO:0000256" key="7">
    <source>
        <dbReference type="ARBA" id="ARBA00037355"/>
    </source>
</evidence>
<gene>
    <name evidence="9" type="ORF">MNB_SV-5-879</name>
</gene>
<reference evidence="9" key="1">
    <citation type="submission" date="2016-10" db="EMBL/GenBank/DDBJ databases">
        <authorList>
            <person name="de Groot N.N."/>
        </authorList>
    </citation>
    <scope>NUCLEOTIDE SEQUENCE</scope>
</reference>
<keyword evidence="2" id="KW-1003">Cell membrane</keyword>
<dbReference type="AlphaFoldDB" id="A0A1W1EEK7"/>
<organism evidence="9">
    <name type="scientific">hydrothermal vent metagenome</name>
    <dbReference type="NCBI Taxonomy" id="652676"/>
    <lineage>
        <taxon>unclassified sequences</taxon>
        <taxon>metagenomes</taxon>
        <taxon>ecological metagenomes</taxon>
    </lineage>
</organism>
<comment type="function">
    <text evidence="7">Participates in the barrier function of the cell envelope.</text>
</comment>
<keyword evidence="3" id="KW-0997">Cell inner membrane</keyword>
<dbReference type="Pfam" id="PF02698">
    <property type="entry name" value="DUF218"/>
    <property type="match status" value="1"/>
</dbReference>
<evidence type="ECO:0000256" key="4">
    <source>
        <dbReference type="ARBA" id="ARBA00022692"/>
    </source>
</evidence>
<sequence>MYWYISLSTESKIYDSVKDVPKKEAALLLGTSKYISKGKKNYFYVYRIRAAVDLWRSGKVKAIIVSGNNEGKYYNEPKQMREDLIKAGVPKQYITEDNSGFRTLDSIIRAKEIFDLDEYIIVSQKFHLERAIFLAKAKGQKVIGYAAKDIAGTAAAKRMVVREYLARYKAFLDVFILNTKAKDYGKKEKVNYIK</sequence>
<feature type="domain" description="DUF218" evidence="8">
    <location>
        <begin position="42"/>
        <end position="166"/>
    </location>
</feature>
<evidence type="ECO:0000256" key="2">
    <source>
        <dbReference type="ARBA" id="ARBA00022475"/>
    </source>
</evidence>
<dbReference type="InterPro" id="IPR051599">
    <property type="entry name" value="Cell_Envelope_Assoc"/>
</dbReference>
<evidence type="ECO:0000256" key="3">
    <source>
        <dbReference type="ARBA" id="ARBA00022519"/>
    </source>
</evidence>
<keyword evidence="5" id="KW-1133">Transmembrane helix</keyword>
<evidence type="ECO:0000256" key="1">
    <source>
        <dbReference type="ARBA" id="ARBA00004377"/>
    </source>
</evidence>
<evidence type="ECO:0000256" key="5">
    <source>
        <dbReference type="ARBA" id="ARBA00022989"/>
    </source>
</evidence>
<dbReference type="PANTHER" id="PTHR30336">
    <property type="entry name" value="INNER MEMBRANE PROTEIN, PROBABLE PERMEASE"/>
    <property type="match status" value="1"/>
</dbReference>
<dbReference type="InterPro" id="IPR003848">
    <property type="entry name" value="DUF218"/>
</dbReference>
<keyword evidence="6" id="KW-0472">Membrane</keyword>
<name>A0A1W1EEK7_9ZZZZ</name>
<accession>A0A1W1EEK7</accession>
<keyword evidence="4" id="KW-0812">Transmembrane</keyword>
<protein>
    <submittedName>
        <fullName evidence="9">SanA protein</fullName>
    </submittedName>
</protein>
<evidence type="ECO:0000313" key="9">
    <source>
        <dbReference type="EMBL" id="SFZ98450.1"/>
    </source>
</evidence>
<dbReference type="EMBL" id="FPKX01000051">
    <property type="protein sequence ID" value="SFZ98450.1"/>
    <property type="molecule type" value="Genomic_DNA"/>
</dbReference>
<dbReference type="PANTHER" id="PTHR30336:SF0">
    <property type="entry name" value="PROTEIN SANA"/>
    <property type="match status" value="1"/>
</dbReference>
<evidence type="ECO:0000256" key="6">
    <source>
        <dbReference type="ARBA" id="ARBA00023136"/>
    </source>
</evidence>
<evidence type="ECO:0000259" key="8">
    <source>
        <dbReference type="Pfam" id="PF02698"/>
    </source>
</evidence>
<dbReference type="GO" id="GO:0005886">
    <property type="term" value="C:plasma membrane"/>
    <property type="evidence" value="ECO:0007669"/>
    <property type="project" value="UniProtKB-SubCell"/>
</dbReference>
<comment type="subcellular location">
    <subcellularLocation>
        <location evidence="1">Cell inner membrane</location>
        <topology evidence="1">Single-pass membrane protein</topology>
    </subcellularLocation>
</comment>
<dbReference type="CDD" id="cd06259">
    <property type="entry name" value="YdcF-like"/>
    <property type="match status" value="1"/>
</dbReference>
<proteinExistence type="predicted"/>